<organism evidence="1 2">
    <name type="scientific">Peptacetobacter hiranonis (strain DSM 13275 / JCM 10541 / KCTC 15199 / TO-931)</name>
    <name type="common">Clostridium hiranonis</name>
    <dbReference type="NCBI Taxonomy" id="500633"/>
    <lineage>
        <taxon>Bacteria</taxon>
        <taxon>Bacillati</taxon>
        <taxon>Bacillota</taxon>
        <taxon>Clostridia</taxon>
        <taxon>Peptostreptococcales</taxon>
        <taxon>Peptostreptococcaceae</taxon>
        <taxon>Peptacetobacter</taxon>
    </lineage>
</organism>
<reference evidence="1 2" key="2">
    <citation type="submission" date="2008-10" db="EMBL/GenBank/DDBJ databases">
        <title>Draft genome sequence of Clostridium hiranonis (DSM 13275).</title>
        <authorList>
            <person name="Sudarsanam P."/>
            <person name="Ley R."/>
            <person name="Guruge J."/>
            <person name="Turnbaugh P.J."/>
            <person name="Mahowald M."/>
            <person name="Liep D."/>
            <person name="Gordon J."/>
        </authorList>
    </citation>
    <scope>NUCLEOTIDE SEQUENCE [LARGE SCALE GENOMIC DNA]</scope>
    <source>
        <strain evidence="1 2">DSM 13275</strain>
    </source>
</reference>
<reference evidence="1 2" key="1">
    <citation type="submission" date="2008-09" db="EMBL/GenBank/DDBJ databases">
        <authorList>
            <person name="Fulton L."/>
            <person name="Clifton S."/>
            <person name="Fulton B."/>
            <person name="Xu J."/>
            <person name="Minx P."/>
            <person name="Pepin K.H."/>
            <person name="Johnson M."/>
            <person name="Thiruvilangam P."/>
            <person name="Bhonagiri V."/>
            <person name="Nash W.E."/>
            <person name="Mardis E.R."/>
            <person name="Wilson R.K."/>
        </authorList>
    </citation>
    <scope>NUCLEOTIDE SEQUENCE [LARGE SCALE GENOMIC DNA]</scope>
    <source>
        <strain evidence="1 2">DSM 13275</strain>
    </source>
</reference>
<dbReference type="eggNOG" id="COG0535">
    <property type="taxonomic scope" value="Bacteria"/>
</dbReference>
<dbReference type="OrthoDB" id="1778552at2"/>
<sequence length="371" mass="43268">MKNDVFYTLIETVVANKLKDMEKYPERAARNLIDLGLLFSKGKFQNSFFSSAQTMLQNEESPYYKLISNVVNGVENQRLLTFGMNLGYNSFKCGSKIIRRNERKLNCIIPWEITLHIDSFSFKNNNQHYDKLITDGEKLGIYSWIIFLNNPSTNFLDLIKRHPDSVFFIFLENLDIKNCDMITDIDKNFWDCVEELENIMLIVELDKKNRHVYNELSSRKLLYSVYYRYSQKNIDLILDGSILRFAEQFNPFFTVFVSEPHCNDNLRKMVYQISEQTRTSPSYSTIAWELFYSNAYIDNIISGKSRYISFDHSGNLCTVDGKKVANENISDSSKTENVDTAGFDNLEFDNSKENNIFYSDLISILKSNSKL</sequence>
<keyword evidence="2" id="KW-1185">Reference proteome</keyword>
<name>B6FY22_PEPHT</name>
<dbReference type="EMBL" id="ABWP01000030">
    <property type="protein sequence ID" value="EEA85569.1"/>
    <property type="molecule type" value="Genomic_DNA"/>
</dbReference>
<comment type="caution">
    <text evidence="1">The sequence shown here is derived from an EMBL/GenBank/DDBJ whole genome shotgun (WGS) entry which is preliminary data.</text>
</comment>
<protein>
    <submittedName>
        <fullName evidence="1">Uncharacterized protein</fullName>
    </submittedName>
</protein>
<dbReference type="HOGENOM" id="CLU_069791_0_0_9"/>
<accession>B6FY22</accession>
<proteinExistence type="predicted"/>
<dbReference type="STRING" id="500633.CLOHIR_00773"/>
<evidence type="ECO:0000313" key="1">
    <source>
        <dbReference type="EMBL" id="EEA85569.1"/>
    </source>
</evidence>
<dbReference type="Proteomes" id="UP000003178">
    <property type="component" value="Unassembled WGS sequence"/>
</dbReference>
<evidence type="ECO:0000313" key="2">
    <source>
        <dbReference type="Proteomes" id="UP000003178"/>
    </source>
</evidence>
<dbReference type="AlphaFoldDB" id="B6FY22"/>
<gene>
    <name evidence="1" type="ORF">CLOHIR_00773</name>
</gene>
<dbReference type="RefSeq" id="WP_006439685.1">
    <property type="nucleotide sequence ID" value="NZ_DS995356.1"/>
</dbReference>